<dbReference type="AlphaFoldDB" id="A0A0L8HBU1"/>
<evidence type="ECO:0000313" key="1">
    <source>
        <dbReference type="EMBL" id="KOF86235.1"/>
    </source>
</evidence>
<accession>A0A0L8HBU1</accession>
<reference evidence="1" key="1">
    <citation type="submission" date="2015-07" db="EMBL/GenBank/DDBJ databases">
        <title>MeaNS - Measles Nucleotide Surveillance Program.</title>
        <authorList>
            <person name="Tran T."/>
            <person name="Druce J."/>
        </authorList>
    </citation>
    <scope>NUCLEOTIDE SEQUENCE</scope>
    <source>
        <strain evidence="1">UCB-OBI-ISO-001</strain>
        <tissue evidence="1">Gonad</tissue>
    </source>
</reference>
<dbReference type="EMBL" id="KQ418711">
    <property type="protein sequence ID" value="KOF86235.1"/>
    <property type="molecule type" value="Genomic_DNA"/>
</dbReference>
<proteinExistence type="predicted"/>
<organism evidence="1">
    <name type="scientific">Octopus bimaculoides</name>
    <name type="common">California two-spotted octopus</name>
    <dbReference type="NCBI Taxonomy" id="37653"/>
    <lineage>
        <taxon>Eukaryota</taxon>
        <taxon>Metazoa</taxon>
        <taxon>Spiralia</taxon>
        <taxon>Lophotrochozoa</taxon>
        <taxon>Mollusca</taxon>
        <taxon>Cephalopoda</taxon>
        <taxon>Coleoidea</taxon>
        <taxon>Octopodiformes</taxon>
        <taxon>Octopoda</taxon>
        <taxon>Incirrata</taxon>
        <taxon>Octopodidae</taxon>
        <taxon>Octopus</taxon>
    </lineage>
</organism>
<sequence>MFLFSILKHFGFSFYSCEMCGKYADLHATPIACVCVCVCVCVRLVGEAAGWVGKELSLSSVEYLSCSLVLILSYVRCSHYCYHHHHHSHHHHHHHC</sequence>
<protein>
    <submittedName>
        <fullName evidence="1">Uncharacterized protein</fullName>
    </submittedName>
</protein>
<name>A0A0L8HBU1_OCTBM</name>
<gene>
    <name evidence="1" type="ORF">OCBIM_22019048mg</name>
</gene>